<dbReference type="KEGG" id="dmo:Dmoj_GI26545"/>
<reference evidence="1 2" key="1">
    <citation type="journal article" date="2007" name="Nature">
        <title>Evolution of genes and genomes on the Drosophila phylogeny.</title>
        <authorList>
            <consortium name="Drosophila 12 Genomes Consortium"/>
            <person name="Clark A.G."/>
            <person name="Eisen M.B."/>
            <person name="Smith D.R."/>
            <person name="Bergman C.M."/>
            <person name="Oliver B."/>
            <person name="Markow T.A."/>
            <person name="Kaufman T.C."/>
            <person name="Kellis M."/>
            <person name="Gelbart W."/>
            <person name="Iyer V.N."/>
            <person name="Pollard D.A."/>
            <person name="Sackton T.B."/>
            <person name="Larracuente A.M."/>
            <person name="Singh N.D."/>
            <person name="Abad J.P."/>
            <person name="Abt D.N."/>
            <person name="Adryan B."/>
            <person name="Aguade M."/>
            <person name="Akashi H."/>
            <person name="Anderson W.W."/>
            <person name="Aquadro C.F."/>
            <person name="Ardell D.H."/>
            <person name="Arguello R."/>
            <person name="Artieri C.G."/>
            <person name="Barbash D.A."/>
            <person name="Barker D."/>
            <person name="Barsanti P."/>
            <person name="Batterham P."/>
            <person name="Batzoglou S."/>
            <person name="Begun D."/>
            <person name="Bhutkar A."/>
            <person name="Blanco E."/>
            <person name="Bosak S.A."/>
            <person name="Bradley R.K."/>
            <person name="Brand A.D."/>
            <person name="Brent M.R."/>
            <person name="Brooks A.N."/>
            <person name="Brown R.H."/>
            <person name="Butlin R.K."/>
            <person name="Caggese C."/>
            <person name="Calvi B.R."/>
            <person name="Bernardo de Carvalho A."/>
            <person name="Caspi A."/>
            <person name="Castrezana S."/>
            <person name="Celniker S.E."/>
            <person name="Chang J.L."/>
            <person name="Chapple C."/>
            <person name="Chatterji S."/>
            <person name="Chinwalla A."/>
            <person name="Civetta A."/>
            <person name="Clifton S.W."/>
            <person name="Comeron J.M."/>
            <person name="Costello J.C."/>
            <person name="Coyne J.A."/>
            <person name="Daub J."/>
            <person name="David R.G."/>
            <person name="Delcher A.L."/>
            <person name="Delehaunty K."/>
            <person name="Do C.B."/>
            <person name="Ebling H."/>
            <person name="Edwards K."/>
            <person name="Eickbush T."/>
            <person name="Evans J.D."/>
            <person name="Filipski A."/>
            <person name="Findeiss S."/>
            <person name="Freyhult E."/>
            <person name="Fulton L."/>
            <person name="Fulton R."/>
            <person name="Garcia A.C."/>
            <person name="Gardiner A."/>
            <person name="Garfield D.A."/>
            <person name="Garvin B.E."/>
            <person name="Gibson G."/>
            <person name="Gilbert D."/>
            <person name="Gnerre S."/>
            <person name="Godfrey J."/>
            <person name="Good R."/>
            <person name="Gotea V."/>
            <person name="Gravely B."/>
            <person name="Greenberg A.J."/>
            <person name="Griffiths-Jones S."/>
            <person name="Gross S."/>
            <person name="Guigo R."/>
            <person name="Gustafson E.A."/>
            <person name="Haerty W."/>
            <person name="Hahn M.W."/>
            <person name="Halligan D.L."/>
            <person name="Halpern A.L."/>
            <person name="Halter G.M."/>
            <person name="Han M.V."/>
            <person name="Heger A."/>
            <person name="Hillier L."/>
            <person name="Hinrichs A.S."/>
            <person name="Holmes I."/>
            <person name="Hoskins R.A."/>
            <person name="Hubisz M.J."/>
            <person name="Hultmark D."/>
            <person name="Huntley M.A."/>
            <person name="Jaffe D.B."/>
            <person name="Jagadeeshan S."/>
            <person name="Jeck W.R."/>
            <person name="Johnson J."/>
            <person name="Jones C.D."/>
            <person name="Jordan W.C."/>
            <person name="Karpen G.H."/>
            <person name="Kataoka E."/>
            <person name="Keightley P.D."/>
            <person name="Kheradpour P."/>
            <person name="Kirkness E.F."/>
            <person name="Koerich L.B."/>
            <person name="Kristiansen K."/>
            <person name="Kudrna D."/>
            <person name="Kulathinal R.J."/>
            <person name="Kumar S."/>
            <person name="Kwok R."/>
            <person name="Lander E."/>
            <person name="Langley C.H."/>
            <person name="Lapoint R."/>
            <person name="Lazzaro B.P."/>
            <person name="Lee S.J."/>
            <person name="Levesque L."/>
            <person name="Li R."/>
            <person name="Lin C.F."/>
            <person name="Lin M.F."/>
            <person name="Lindblad-Toh K."/>
            <person name="Llopart A."/>
            <person name="Long M."/>
            <person name="Low L."/>
            <person name="Lozovsky E."/>
            <person name="Lu J."/>
            <person name="Luo M."/>
            <person name="Machado C.A."/>
            <person name="Makalowski W."/>
            <person name="Marzo M."/>
            <person name="Matsuda M."/>
            <person name="Matzkin L."/>
            <person name="McAllister B."/>
            <person name="McBride C.S."/>
            <person name="McKernan B."/>
            <person name="McKernan K."/>
            <person name="Mendez-Lago M."/>
            <person name="Minx P."/>
            <person name="Mollenhauer M.U."/>
            <person name="Montooth K."/>
            <person name="Mount S.M."/>
            <person name="Mu X."/>
            <person name="Myers E."/>
            <person name="Negre B."/>
            <person name="Newfeld S."/>
            <person name="Nielsen R."/>
            <person name="Noor M.A."/>
            <person name="O'Grady P."/>
            <person name="Pachter L."/>
            <person name="Papaceit M."/>
            <person name="Parisi M.J."/>
            <person name="Parisi M."/>
            <person name="Parts L."/>
            <person name="Pedersen J.S."/>
            <person name="Pesole G."/>
            <person name="Phillippy A.M."/>
            <person name="Ponting C.P."/>
            <person name="Pop M."/>
            <person name="Porcelli D."/>
            <person name="Powell J.R."/>
            <person name="Prohaska S."/>
            <person name="Pruitt K."/>
            <person name="Puig M."/>
            <person name="Quesneville H."/>
            <person name="Ram K.R."/>
            <person name="Rand D."/>
            <person name="Rasmussen M.D."/>
            <person name="Reed L.K."/>
            <person name="Reenan R."/>
            <person name="Reily A."/>
            <person name="Remington K.A."/>
            <person name="Rieger T.T."/>
            <person name="Ritchie M.G."/>
            <person name="Robin C."/>
            <person name="Rogers Y.H."/>
            <person name="Rohde C."/>
            <person name="Rozas J."/>
            <person name="Rubenfield M.J."/>
            <person name="Ruiz A."/>
            <person name="Russo S."/>
            <person name="Salzberg S.L."/>
            <person name="Sanchez-Gracia A."/>
            <person name="Saranga D.J."/>
            <person name="Sato H."/>
            <person name="Schaeffer S.W."/>
            <person name="Schatz M.C."/>
            <person name="Schlenke T."/>
            <person name="Schwartz R."/>
            <person name="Segarra C."/>
            <person name="Singh R.S."/>
            <person name="Sirot L."/>
            <person name="Sirota M."/>
            <person name="Sisneros N.B."/>
            <person name="Smith C.D."/>
            <person name="Smith T.F."/>
            <person name="Spieth J."/>
            <person name="Stage D.E."/>
            <person name="Stark A."/>
            <person name="Stephan W."/>
            <person name="Strausberg R.L."/>
            <person name="Strempel S."/>
            <person name="Sturgill D."/>
            <person name="Sutton G."/>
            <person name="Sutton G.G."/>
            <person name="Tao W."/>
            <person name="Teichmann S."/>
            <person name="Tobari Y.N."/>
            <person name="Tomimura Y."/>
            <person name="Tsolas J.M."/>
            <person name="Valente V.L."/>
            <person name="Venter E."/>
            <person name="Venter J.C."/>
            <person name="Vicario S."/>
            <person name="Vieira F.G."/>
            <person name="Vilella A.J."/>
            <person name="Villasante A."/>
            <person name="Walenz B."/>
            <person name="Wang J."/>
            <person name="Wasserman M."/>
            <person name="Watts T."/>
            <person name="Wilson D."/>
            <person name="Wilson R.K."/>
            <person name="Wing R.A."/>
            <person name="Wolfner M.F."/>
            <person name="Wong A."/>
            <person name="Wong G.K."/>
            <person name="Wu C.I."/>
            <person name="Wu G."/>
            <person name="Yamamoto D."/>
            <person name="Yang H.P."/>
            <person name="Yang S.P."/>
            <person name="Yorke J.A."/>
            <person name="Yoshida K."/>
            <person name="Zdobnov E."/>
            <person name="Zhang P."/>
            <person name="Zhang Y."/>
            <person name="Zimin A.V."/>
            <person name="Baldwin J."/>
            <person name="Abdouelleil A."/>
            <person name="Abdulkadir J."/>
            <person name="Abebe A."/>
            <person name="Abera B."/>
            <person name="Abreu J."/>
            <person name="Acer S.C."/>
            <person name="Aftuck L."/>
            <person name="Alexander A."/>
            <person name="An P."/>
            <person name="Anderson E."/>
            <person name="Anderson S."/>
            <person name="Arachi H."/>
            <person name="Azer M."/>
            <person name="Bachantsang P."/>
            <person name="Barry A."/>
            <person name="Bayul T."/>
            <person name="Berlin A."/>
            <person name="Bessette D."/>
            <person name="Bloom T."/>
            <person name="Blye J."/>
            <person name="Boguslavskiy L."/>
            <person name="Bonnet C."/>
            <person name="Boukhgalter B."/>
            <person name="Bourzgui I."/>
            <person name="Brown A."/>
            <person name="Cahill P."/>
            <person name="Channer S."/>
            <person name="Cheshatsang Y."/>
            <person name="Chuda L."/>
            <person name="Citroen M."/>
            <person name="Collymore A."/>
            <person name="Cooke P."/>
            <person name="Costello M."/>
            <person name="D'Aco K."/>
            <person name="Daza R."/>
            <person name="De Haan G."/>
            <person name="DeGray S."/>
            <person name="DeMaso C."/>
            <person name="Dhargay N."/>
            <person name="Dooley K."/>
            <person name="Dooley E."/>
            <person name="Doricent M."/>
            <person name="Dorje P."/>
            <person name="Dorjee K."/>
            <person name="Dupes A."/>
            <person name="Elong R."/>
            <person name="Falk J."/>
            <person name="Farina A."/>
            <person name="Faro S."/>
            <person name="Ferguson D."/>
            <person name="Fisher S."/>
            <person name="Foley C.D."/>
            <person name="Franke A."/>
            <person name="Friedrich D."/>
            <person name="Gadbois L."/>
            <person name="Gearin G."/>
            <person name="Gearin C.R."/>
            <person name="Giannoukos G."/>
            <person name="Goode T."/>
            <person name="Graham J."/>
            <person name="Grandbois E."/>
            <person name="Grewal S."/>
            <person name="Gyaltsen K."/>
            <person name="Hafez N."/>
            <person name="Hagos B."/>
            <person name="Hall J."/>
            <person name="Henson C."/>
            <person name="Hollinger A."/>
            <person name="Honan T."/>
            <person name="Huard M.D."/>
            <person name="Hughes L."/>
            <person name="Hurhula B."/>
            <person name="Husby M.E."/>
            <person name="Kamat A."/>
            <person name="Kanga B."/>
            <person name="Kashin S."/>
            <person name="Khazanovich D."/>
            <person name="Kisner P."/>
            <person name="Lance K."/>
            <person name="Lara M."/>
            <person name="Lee W."/>
            <person name="Lennon N."/>
            <person name="Letendre F."/>
            <person name="LeVine R."/>
            <person name="Lipovsky A."/>
            <person name="Liu X."/>
            <person name="Liu J."/>
            <person name="Liu S."/>
            <person name="Lokyitsang T."/>
            <person name="Lokyitsang Y."/>
            <person name="Lubonja R."/>
            <person name="Lui A."/>
            <person name="MacDonald P."/>
            <person name="Magnisalis V."/>
            <person name="Maru K."/>
            <person name="Matthews C."/>
            <person name="McCusker W."/>
            <person name="McDonough S."/>
            <person name="Mehta T."/>
            <person name="Meldrim J."/>
            <person name="Meneus L."/>
            <person name="Mihai O."/>
            <person name="Mihalev A."/>
            <person name="Mihova T."/>
            <person name="Mittelman R."/>
            <person name="Mlenga V."/>
            <person name="Montmayeur A."/>
            <person name="Mulrain L."/>
            <person name="Navidi A."/>
            <person name="Naylor J."/>
            <person name="Negash T."/>
            <person name="Nguyen T."/>
            <person name="Nguyen N."/>
            <person name="Nicol R."/>
            <person name="Norbu C."/>
            <person name="Norbu N."/>
            <person name="Novod N."/>
            <person name="O'Neill B."/>
            <person name="Osman S."/>
            <person name="Markiewicz E."/>
            <person name="Oyono O.L."/>
            <person name="Patti C."/>
            <person name="Phunkhang P."/>
            <person name="Pierre F."/>
            <person name="Priest M."/>
            <person name="Raghuraman S."/>
            <person name="Rege F."/>
            <person name="Reyes R."/>
            <person name="Rise C."/>
            <person name="Rogov P."/>
            <person name="Ross K."/>
            <person name="Ryan E."/>
            <person name="Settipalli S."/>
            <person name="Shea T."/>
            <person name="Sherpa N."/>
            <person name="Shi L."/>
            <person name="Shih D."/>
            <person name="Sparrow T."/>
            <person name="Spaulding J."/>
            <person name="Stalker J."/>
            <person name="Stange-Thomann N."/>
            <person name="Stavropoulos S."/>
            <person name="Stone C."/>
            <person name="Strader C."/>
            <person name="Tesfaye S."/>
            <person name="Thomson T."/>
            <person name="Thoulutsang Y."/>
            <person name="Thoulutsang D."/>
            <person name="Topham K."/>
            <person name="Topping I."/>
            <person name="Tsamla T."/>
            <person name="Vassiliev H."/>
            <person name="Vo A."/>
            <person name="Wangchuk T."/>
            <person name="Wangdi T."/>
            <person name="Weiand M."/>
            <person name="Wilkinson J."/>
            <person name="Wilson A."/>
            <person name="Yadav S."/>
            <person name="Young G."/>
            <person name="Yu Q."/>
            <person name="Zembek L."/>
            <person name="Zhong D."/>
            <person name="Zimmer A."/>
            <person name="Zwirko Z."/>
            <person name="Jaffe D.B."/>
            <person name="Alvarez P."/>
            <person name="Brockman W."/>
            <person name="Butler J."/>
            <person name="Chin C."/>
            <person name="Gnerre S."/>
            <person name="Grabherr M."/>
            <person name="Kleber M."/>
            <person name="Mauceli E."/>
            <person name="MacCallum I."/>
        </authorList>
    </citation>
    <scope>NUCLEOTIDE SEQUENCE [LARGE SCALE GENOMIC DNA]</scope>
    <source>
        <strain evidence="2">Tucson 15081-1352.22</strain>
    </source>
</reference>
<dbReference type="EMBL" id="CH933809">
    <property type="protein sequence ID" value="KRG06838.1"/>
    <property type="molecule type" value="Genomic_DNA"/>
</dbReference>
<keyword evidence="2" id="KW-1185">Reference proteome</keyword>
<name>A0A0Q9XE23_DROMO</name>
<evidence type="ECO:0000313" key="1">
    <source>
        <dbReference type="EMBL" id="KRG06838.1"/>
    </source>
</evidence>
<proteinExistence type="predicted"/>
<organism evidence="1 2">
    <name type="scientific">Drosophila mojavensis</name>
    <name type="common">Fruit fly</name>
    <dbReference type="NCBI Taxonomy" id="7230"/>
    <lineage>
        <taxon>Eukaryota</taxon>
        <taxon>Metazoa</taxon>
        <taxon>Ecdysozoa</taxon>
        <taxon>Arthropoda</taxon>
        <taxon>Hexapoda</taxon>
        <taxon>Insecta</taxon>
        <taxon>Pterygota</taxon>
        <taxon>Neoptera</taxon>
        <taxon>Endopterygota</taxon>
        <taxon>Diptera</taxon>
        <taxon>Brachycera</taxon>
        <taxon>Muscomorpha</taxon>
        <taxon>Ephydroidea</taxon>
        <taxon>Drosophilidae</taxon>
        <taxon>Drosophila</taxon>
    </lineage>
</organism>
<accession>A0A0Q9XE23</accession>
<sequence length="59" mass="7195">MYDFLRSHKLETGEHYGHHFHNYTLIRHRDRLIYKVDGKEYGTIDHPSILEEINKNEIN</sequence>
<gene>
    <name evidence="1" type="primary">Dmoj\GI26545</name>
    <name evidence="1" type="ORF">Dmoj_GI26545</name>
</gene>
<dbReference type="InParanoid" id="A0A0Q9XE23"/>
<dbReference type="Proteomes" id="UP000009192">
    <property type="component" value="Unassembled WGS sequence"/>
</dbReference>
<protein>
    <submittedName>
        <fullName evidence="1">Uncharacterized protein</fullName>
    </submittedName>
</protein>
<dbReference type="AlphaFoldDB" id="A0A0Q9XE23"/>
<evidence type="ECO:0000313" key="2">
    <source>
        <dbReference type="Proteomes" id="UP000009192"/>
    </source>
</evidence>